<dbReference type="InterPro" id="IPR025377">
    <property type="entry name" value="DUF4367"/>
</dbReference>
<feature type="domain" description="DUF4367" evidence="1">
    <location>
        <begin position="131"/>
        <end position="216"/>
    </location>
</feature>
<organism evidence="2 3">
    <name type="scientific">Paenibacillus xylanexedens</name>
    <dbReference type="NCBI Taxonomy" id="528191"/>
    <lineage>
        <taxon>Bacteria</taxon>
        <taxon>Bacillati</taxon>
        <taxon>Bacillota</taxon>
        <taxon>Bacilli</taxon>
        <taxon>Bacillales</taxon>
        <taxon>Paenibacillaceae</taxon>
        <taxon>Paenibacillus</taxon>
    </lineage>
</organism>
<name>A0ABS4RN51_PAEXY</name>
<accession>A0ABS4RN51</accession>
<evidence type="ECO:0000259" key="1">
    <source>
        <dbReference type="Pfam" id="PF14285"/>
    </source>
</evidence>
<reference evidence="2 3" key="1">
    <citation type="submission" date="2021-03" db="EMBL/GenBank/DDBJ databases">
        <title>Genomic Encyclopedia of Type Strains, Phase IV (KMG-IV): sequencing the most valuable type-strain genomes for metagenomic binning, comparative biology and taxonomic classification.</title>
        <authorList>
            <person name="Goeker M."/>
        </authorList>
    </citation>
    <scope>NUCLEOTIDE SEQUENCE [LARGE SCALE GENOMIC DNA]</scope>
    <source>
        <strain evidence="2 3">DSM 21292</strain>
    </source>
</reference>
<protein>
    <recommendedName>
        <fullName evidence="1">DUF4367 domain-containing protein</fullName>
    </recommendedName>
</protein>
<dbReference type="Pfam" id="PF14285">
    <property type="entry name" value="DUF4367"/>
    <property type="match status" value="1"/>
</dbReference>
<sequence length="218" mass="24834">MDIKNKSGDVLGKIQIESLRNDHAIDRIVIDLKPGDGKAIYTADVIENQFTQQTNYAAIPWEDGLELLQRHYSPWQPKFPIDSDIDAIHVFYGFDNLTPQEIDEMIEESNRSGRNVVIRDLKPNKRVVGISITYKEYGGYKLNIFGTTKSRIALSDHDGTKVKQVAIRGVQAFYIFNNETSQLIWIEEDVHGKALQYEINGRNMSEDLVMKIAKSMNG</sequence>
<evidence type="ECO:0000313" key="2">
    <source>
        <dbReference type="EMBL" id="MBP2244321.1"/>
    </source>
</evidence>
<dbReference type="RefSeq" id="WP_211081365.1">
    <property type="nucleotide sequence ID" value="NZ_CBCSLC010000025.1"/>
</dbReference>
<dbReference type="EMBL" id="JAGIKV010000003">
    <property type="protein sequence ID" value="MBP2244321.1"/>
    <property type="molecule type" value="Genomic_DNA"/>
</dbReference>
<evidence type="ECO:0000313" key="3">
    <source>
        <dbReference type="Proteomes" id="UP000810207"/>
    </source>
</evidence>
<dbReference type="Proteomes" id="UP000810207">
    <property type="component" value="Unassembled WGS sequence"/>
</dbReference>
<comment type="caution">
    <text evidence="2">The sequence shown here is derived from an EMBL/GenBank/DDBJ whole genome shotgun (WGS) entry which is preliminary data.</text>
</comment>
<gene>
    <name evidence="2" type="ORF">J2Z28_000934</name>
</gene>
<proteinExistence type="predicted"/>
<keyword evidence="3" id="KW-1185">Reference proteome</keyword>